<feature type="transmembrane region" description="Helical" evidence="6">
    <location>
        <begin position="370"/>
        <end position="388"/>
    </location>
</feature>
<dbReference type="PANTHER" id="PTHR23051">
    <property type="entry name" value="SOLUTE CARRIER FAMILY 35, MEMBER F5"/>
    <property type="match status" value="1"/>
</dbReference>
<comment type="subcellular location">
    <subcellularLocation>
        <location evidence="1">Membrane</location>
        <topology evidence="1">Multi-pass membrane protein</topology>
    </subcellularLocation>
</comment>
<feature type="transmembrane region" description="Helical" evidence="6">
    <location>
        <begin position="184"/>
        <end position="206"/>
    </location>
</feature>
<dbReference type="OrthoDB" id="1436450at2759"/>
<evidence type="ECO:0000256" key="3">
    <source>
        <dbReference type="ARBA" id="ARBA00022989"/>
    </source>
</evidence>
<dbReference type="EMBL" id="JAEHOE010000027">
    <property type="protein sequence ID" value="KAG2494998.1"/>
    <property type="molecule type" value="Genomic_DNA"/>
</dbReference>
<dbReference type="Proteomes" id="UP000612055">
    <property type="component" value="Unassembled WGS sequence"/>
</dbReference>
<feature type="region of interest" description="Disordered" evidence="5">
    <location>
        <begin position="504"/>
        <end position="524"/>
    </location>
</feature>
<feature type="region of interest" description="Disordered" evidence="5">
    <location>
        <begin position="78"/>
        <end position="155"/>
    </location>
</feature>
<proteinExistence type="predicted"/>
<feature type="transmembrane region" description="Helical" evidence="6">
    <location>
        <begin position="42"/>
        <end position="63"/>
    </location>
</feature>
<feature type="compositionally biased region" description="Low complexity" evidence="5">
    <location>
        <begin position="101"/>
        <end position="120"/>
    </location>
</feature>
<keyword evidence="2 6" id="KW-0812">Transmembrane</keyword>
<name>A0A836C0X6_9CHLO</name>
<evidence type="ECO:0008006" key="9">
    <source>
        <dbReference type="Google" id="ProtNLM"/>
    </source>
</evidence>
<accession>A0A836C0X6</accession>
<dbReference type="PANTHER" id="PTHR23051:SF0">
    <property type="entry name" value="SOLUTE CARRIER FAMILY 35 MEMBER F5"/>
    <property type="match status" value="1"/>
</dbReference>
<evidence type="ECO:0000256" key="2">
    <source>
        <dbReference type="ARBA" id="ARBA00022692"/>
    </source>
</evidence>
<feature type="compositionally biased region" description="Acidic residues" evidence="5">
    <location>
        <begin position="91"/>
        <end position="100"/>
    </location>
</feature>
<keyword evidence="3 6" id="KW-1133">Transmembrane helix</keyword>
<feature type="region of interest" description="Disordered" evidence="5">
    <location>
        <begin position="257"/>
        <end position="276"/>
    </location>
</feature>
<gene>
    <name evidence="7" type="ORF">HYH03_006931</name>
</gene>
<feature type="transmembrane region" description="Helical" evidence="6">
    <location>
        <begin position="309"/>
        <end position="328"/>
    </location>
</feature>
<reference evidence="7" key="1">
    <citation type="journal article" date="2020" name="bioRxiv">
        <title>Comparative genomics of Chlamydomonas.</title>
        <authorList>
            <person name="Craig R.J."/>
            <person name="Hasan A.R."/>
            <person name="Ness R.W."/>
            <person name="Keightley P.D."/>
        </authorList>
    </citation>
    <scope>NUCLEOTIDE SEQUENCE</scope>
    <source>
        <strain evidence="7">CCAP 11/70</strain>
    </source>
</reference>
<evidence type="ECO:0000313" key="8">
    <source>
        <dbReference type="Proteomes" id="UP000612055"/>
    </source>
</evidence>
<dbReference type="AlphaFoldDB" id="A0A836C0X6"/>
<dbReference type="GO" id="GO:0016020">
    <property type="term" value="C:membrane"/>
    <property type="evidence" value="ECO:0007669"/>
    <property type="project" value="UniProtKB-SubCell"/>
</dbReference>
<dbReference type="InterPro" id="IPR037185">
    <property type="entry name" value="EmrE-like"/>
</dbReference>
<keyword evidence="8" id="KW-1185">Reference proteome</keyword>
<evidence type="ECO:0000256" key="1">
    <source>
        <dbReference type="ARBA" id="ARBA00004141"/>
    </source>
</evidence>
<dbReference type="SUPFAM" id="SSF103481">
    <property type="entry name" value="Multidrug resistance efflux transporter EmrE"/>
    <property type="match status" value="1"/>
</dbReference>
<feature type="transmembrane region" description="Helical" evidence="6">
    <location>
        <begin position="340"/>
        <end position="364"/>
    </location>
</feature>
<comment type="caution">
    <text evidence="7">The sequence shown here is derived from an EMBL/GenBank/DDBJ whole genome shotgun (WGS) entry which is preliminary data.</text>
</comment>
<feature type="transmembrane region" description="Helical" evidence="6">
    <location>
        <begin position="400"/>
        <end position="421"/>
    </location>
</feature>
<evidence type="ECO:0000256" key="6">
    <source>
        <dbReference type="SAM" id="Phobius"/>
    </source>
</evidence>
<keyword evidence="4 6" id="KW-0472">Membrane</keyword>
<evidence type="ECO:0000256" key="5">
    <source>
        <dbReference type="SAM" id="MobiDB-lite"/>
    </source>
</evidence>
<evidence type="ECO:0000256" key="4">
    <source>
        <dbReference type="ARBA" id="ARBA00023136"/>
    </source>
</evidence>
<feature type="transmembrane region" description="Helical" evidence="6">
    <location>
        <begin position="237"/>
        <end position="255"/>
    </location>
</feature>
<organism evidence="7 8">
    <name type="scientific">Edaphochlamys debaryana</name>
    <dbReference type="NCBI Taxonomy" id="47281"/>
    <lineage>
        <taxon>Eukaryota</taxon>
        <taxon>Viridiplantae</taxon>
        <taxon>Chlorophyta</taxon>
        <taxon>core chlorophytes</taxon>
        <taxon>Chlorophyceae</taxon>
        <taxon>CS clade</taxon>
        <taxon>Chlamydomonadales</taxon>
        <taxon>Chlamydomonadales incertae sedis</taxon>
        <taxon>Edaphochlamys</taxon>
    </lineage>
</organism>
<sequence length="524" mass="52133">MAPGRTLGLVFLFVTAASWIAASFITQALVSPGSGGEGAPEVAPWLLTLICSSTFMLYLPWGLHARLKGKGKGAAAKAAASARRGSRGGAEEGEAAELDAESGAGAGKSAAGGASAAEEVAGQERAPLLPAPPSGHAAAGGGGGEGGGERAVGRGSAPVVDGAAVAPAHAAEEAEVDARQIVRAAFLVCPVWFAAQLTFVASLQYTSVTSNTVLSSCSSLFVYLGALALGQEAGSPLRLACVVAAMAGTTLVTLGDGRNGAADGPSPSPSPSPAPGNLTLLAPSSSALHLFGDGSGGGGGGTGGGSMPLLGDALTLLAAALYAVYTLIMKKMLVKDDGAVMALFFSVIGVICFAALVPAVALLAAAGSPVVTRLTGAALGLALLQGLIDYVAADYAWARAVMLLGPTATSCGLAIQIPAAGIIDAVVNGGHLAWAGSTTTLLSFLLGSVLIIGGFVGVSLEPRTLEDTWARWAGAWRARSWHRLPATEAEGTATDRLRRGLVKRAGGGWRGPKRAGAGPNEQEW</sequence>
<feature type="transmembrane region" description="Helical" evidence="6">
    <location>
        <begin position="7"/>
        <end position="30"/>
    </location>
</feature>
<feature type="transmembrane region" description="Helical" evidence="6">
    <location>
        <begin position="212"/>
        <end position="230"/>
    </location>
</feature>
<feature type="transmembrane region" description="Helical" evidence="6">
    <location>
        <begin position="441"/>
        <end position="460"/>
    </location>
</feature>
<evidence type="ECO:0000313" key="7">
    <source>
        <dbReference type="EMBL" id="KAG2494998.1"/>
    </source>
</evidence>
<protein>
    <recommendedName>
        <fullName evidence="9">EamA domain-containing protein</fullName>
    </recommendedName>
</protein>